<evidence type="ECO:0000256" key="4">
    <source>
        <dbReference type="ARBA" id="ARBA00022729"/>
    </source>
</evidence>
<comment type="caution">
    <text evidence="10">The sequence shown here is derived from an EMBL/GenBank/DDBJ whole genome shotgun (WGS) entry which is preliminary data.</text>
</comment>
<dbReference type="Pfam" id="PF05504">
    <property type="entry name" value="Spore_GerAC"/>
    <property type="match status" value="1"/>
</dbReference>
<evidence type="ECO:0000259" key="9">
    <source>
        <dbReference type="Pfam" id="PF25198"/>
    </source>
</evidence>
<comment type="similarity">
    <text evidence="2">Belongs to the GerABKC lipoprotein family.</text>
</comment>
<evidence type="ECO:0000259" key="8">
    <source>
        <dbReference type="Pfam" id="PF05504"/>
    </source>
</evidence>
<dbReference type="InterPro" id="IPR008844">
    <property type="entry name" value="Spore_GerAC-like"/>
</dbReference>
<dbReference type="InterPro" id="IPR057336">
    <property type="entry name" value="GerAC_N"/>
</dbReference>
<comment type="subcellular location">
    <subcellularLocation>
        <location evidence="1">Membrane</location>
        <topology evidence="1">Lipid-anchor</topology>
    </subcellularLocation>
</comment>
<keyword evidence="7" id="KW-0449">Lipoprotein</keyword>
<protein>
    <submittedName>
        <fullName evidence="10">Ger(X)C family spore germination protein</fullName>
    </submittedName>
</protein>
<dbReference type="InterPro" id="IPR046953">
    <property type="entry name" value="Spore_GerAC-like_C"/>
</dbReference>
<dbReference type="PANTHER" id="PTHR35789:SF1">
    <property type="entry name" value="SPORE GERMINATION PROTEIN B3"/>
    <property type="match status" value="1"/>
</dbReference>
<evidence type="ECO:0000256" key="5">
    <source>
        <dbReference type="ARBA" id="ARBA00023136"/>
    </source>
</evidence>
<dbReference type="Gene3D" id="3.30.300.210">
    <property type="entry name" value="Nutrient germinant receptor protein C, domain 3"/>
    <property type="match status" value="1"/>
</dbReference>
<evidence type="ECO:0000256" key="7">
    <source>
        <dbReference type="ARBA" id="ARBA00023288"/>
    </source>
</evidence>
<evidence type="ECO:0000256" key="6">
    <source>
        <dbReference type="ARBA" id="ARBA00023139"/>
    </source>
</evidence>
<proteinExistence type="inferred from homology"/>
<feature type="domain" description="Spore germination GerAC-like C-terminal" evidence="8">
    <location>
        <begin position="216"/>
        <end position="376"/>
    </location>
</feature>
<feature type="domain" description="Spore germination protein N-terminal" evidence="9">
    <location>
        <begin position="23"/>
        <end position="187"/>
    </location>
</feature>
<dbReference type="Pfam" id="PF25198">
    <property type="entry name" value="Spore_GerAC_N"/>
    <property type="match status" value="1"/>
</dbReference>
<organism evidence="10 11">
    <name type="scientific">Alkalihalobacterium chitinilyticum</name>
    <dbReference type="NCBI Taxonomy" id="2980103"/>
    <lineage>
        <taxon>Bacteria</taxon>
        <taxon>Bacillati</taxon>
        <taxon>Bacillota</taxon>
        <taxon>Bacilli</taxon>
        <taxon>Bacillales</taxon>
        <taxon>Bacillaceae</taxon>
        <taxon>Alkalihalobacterium</taxon>
    </lineage>
</organism>
<dbReference type="RefSeq" id="WP_275117405.1">
    <property type="nucleotide sequence ID" value="NZ_JAOTPO010000003.1"/>
</dbReference>
<keyword evidence="6" id="KW-0564">Palmitate</keyword>
<name>A0ABT5VDG2_9BACI</name>
<keyword evidence="3" id="KW-0309">Germination</keyword>
<evidence type="ECO:0000256" key="2">
    <source>
        <dbReference type="ARBA" id="ARBA00007886"/>
    </source>
</evidence>
<keyword evidence="5" id="KW-0472">Membrane</keyword>
<dbReference type="PANTHER" id="PTHR35789">
    <property type="entry name" value="SPORE GERMINATION PROTEIN B3"/>
    <property type="match status" value="1"/>
</dbReference>
<evidence type="ECO:0000313" key="11">
    <source>
        <dbReference type="Proteomes" id="UP001148125"/>
    </source>
</evidence>
<dbReference type="Proteomes" id="UP001148125">
    <property type="component" value="Unassembled WGS sequence"/>
</dbReference>
<accession>A0ABT5VDG2</accession>
<evidence type="ECO:0000313" key="10">
    <source>
        <dbReference type="EMBL" id="MDE5412767.1"/>
    </source>
</evidence>
<dbReference type="EMBL" id="JAOTPO010000003">
    <property type="protein sequence ID" value="MDE5412767.1"/>
    <property type="molecule type" value="Genomic_DNA"/>
</dbReference>
<evidence type="ECO:0000256" key="3">
    <source>
        <dbReference type="ARBA" id="ARBA00022544"/>
    </source>
</evidence>
<reference evidence="10" key="1">
    <citation type="submission" date="2024-05" db="EMBL/GenBank/DDBJ databases">
        <title>Alkalihalobacillus sp. strain MEB203 novel alkaliphilic bacterium from Lonar Lake, India.</title>
        <authorList>
            <person name="Joshi A."/>
            <person name="Thite S."/>
            <person name="Mengade P."/>
        </authorList>
    </citation>
    <scope>NUCLEOTIDE SEQUENCE</scope>
    <source>
        <strain evidence="10">MEB 203</strain>
    </source>
</reference>
<dbReference type="NCBIfam" id="TIGR02887">
    <property type="entry name" value="spore_ger_x_C"/>
    <property type="match status" value="1"/>
</dbReference>
<sequence>MKQNYKILVIICLCVVCISGCKDVKEIQHLSYATAIGVDYKDGKYHSYIQLVSFEGIARTEGQTSEGSVWVSEAVADTFEDSFFVVYKTAQERIIWAHVTTILLSETAIEKGFDNIFDSLTRYYEFRLTPWVFGTNESVEKVLSTPGFFGQTTLDTILHAPKRIYEQSSVIRPIKLQRLAREIFEPAETTHVASVAIDHTMWEKDQVTDPKILLNGAYFIKNDEFKGFYETEQLNGLRWLTPETVRADVAVQGDNEDVEYHVVFEYPSANVEVLFIENTPKFNIQLDVTGYFVNRNVNETMKLQEIEKKTKETITDEIKNLYLLGVDEGVDFCNLEHELFRKNFPAWQRLKKNGDPILTETSLHDISIHLTIEHTGVKKNPSVDIKDIR</sequence>
<keyword evidence="4" id="KW-0732">Signal</keyword>
<evidence type="ECO:0000256" key="1">
    <source>
        <dbReference type="ARBA" id="ARBA00004635"/>
    </source>
</evidence>
<dbReference type="InterPro" id="IPR038501">
    <property type="entry name" value="Spore_GerAC_C_sf"/>
</dbReference>
<gene>
    <name evidence="10" type="ORF">N7Z68_05175</name>
</gene>
<keyword evidence="11" id="KW-1185">Reference proteome</keyword>